<dbReference type="PROSITE" id="PS50850">
    <property type="entry name" value="MFS"/>
    <property type="match status" value="1"/>
</dbReference>
<dbReference type="RefSeq" id="WP_211558950.1">
    <property type="nucleotide sequence ID" value="NZ_JAGVRK010000001.1"/>
</dbReference>
<feature type="transmembrane region" description="Helical" evidence="7">
    <location>
        <begin position="155"/>
        <end position="174"/>
    </location>
</feature>
<dbReference type="PRINTS" id="PR01988">
    <property type="entry name" value="EXPORTERBACE"/>
</dbReference>
<keyword evidence="10" id="KW-1185">Reference proteome</keyword>
<accession>A0ABS5LGM2</accession>
<reference evidence="9 10" key="1">
    <citation type="submission" date="2021-04" db="EMBL/GenBank/DDBJ databases">
        <title>Metabacillus sp. strain KIGAM252 whole genome sequence.</title>
        <authorList>
            <person name="Seo M.-J."/>
            <person name="Cho E.-S."/>
            <person name="Hwang C.Y."/>
            <person name="Yoon D.J."/>
        </authorList>
    </citation>
    <scope>NUCLEOTIDE SEQUENCE [LARGE SCALE GENOMIC DNA]</scope>
    <source>
        <strain evidence="9 10">KIGAM252</strain>
    </source>
</reference>
<dbReference type="SUPFAM" id="SSF103473">
    <property type="entry name" value="MFS general substrate transporter"/>
    <property type="match status" value="1"/>
</dbReference>
<evidence type="ECO:0000256" key="5">
    <source>
        <dbReference type="ARBA" id="ARBA00022989"/>
    </source>
</evidence>
<gene>
    <name evidence="9" type="ORF">J9317_12135</name>
</gene>
<feature type="transmembrane region" description="Helical" evidence="7">
    <location>
        <begin position="359"/>
        <end position="376"/>
    </location>
</feature>
<dbReference type="Gene3D" id="1.20.1250.20">
    <property type="entry name" value="MFS general substrate transporter like domains"/>
    <property type="match status" value="1"/>
</dbReference>
<proteinExistence type="predicted"/>
<evidence type="ECO:0000313" key="9">
    <source>
        <dbReference type="EMBL" id="MBS2969514.1"/>
    </source>
</evidence>
<keyword evidence="5 7" id="KW-1133">Transmembrane helix</keyword>
<dbReference type="InterPro" id="IPR020846">
    <property type="entry name" value="MFS_dom"/>
</dbReference>
<keyword evidence="4 7" id="KW-0812">Transmembrane</keyword>
<feature type="transmembrane region" description="Helical" evidence="7">
    <location>
        <begin position="382"/>
        <end position="402"/>
    </location>
</feature>
<feature type="transmembrane region" description="Helical" evidence="7">
    <location>
        <begin position="85"/>
        <end position="106"/>
    </location>
</feature>
<feature type="transmembrane region" description="Helical" evidence="7">
    <location>
        <begin position="230"/>
        <end position="253"/>
    </location>
</feature>
<evidence type="ECO:0000256" key="4">
    <source>
        <dbReference type="ARBA" id="ARBA00022692"/>
    </source>
</evidence>
<keyword evidence="3" id="KW-1003">Cell membrane</keyword>
<protein>
    <submittedName>
        <fullName evidence="9">MFS transporter</fullName>
    </submittedName>
</protein>
<dbReference type="InterPro" id="IPR022324">
    <property type="entry name" value="Bacilysin_exporter_BacE_put"/>
</dbReference>
<evidence type="ECO:0000256" key="7">
    <source>
        <dbReference type="SAM" id="Phobius"/>
    </source>
</evidence>
<evidence type="ECO:0000256" key="6">
    <source>
        <dbReference type="ARBA" id="ARBA00023136"/>
    </source>
</evidence>
<dbReference type="PANTHER" id="PTHR23513">
    <property type="entry name" value="INTEGRAL MEMBRANE EFFLUX PROTEIN-RELATED"/>
    <property type="match status" value="1"/>
</dbReference>
<feature type="transmembrane region" description="Helical" evidence="7">
    <location>
        <begin position="112"/>
        <end position="135"/>
    </location>
</feature>
<dbReference type="PANTHER" id="PTHR23513:SF6">
    <property type="entry name" value="MAJOR FACILITATOR SUPERFAMILY ASSOCIATED DOMAIN-CONTAINING PROTEIN"/>
    <property type="match status" value="1"/>
</dbReference>
<evidence type="ECO:0000259" key="8">
    <source>
        <dbReference type="PROSITE" id="PS50850"/>
    </source>
</evidence>
<name>A0ABS5LGM2_9BACI</name>
<feature type="domain" description="Major facilitator superfamily (MFS) profile" evidence="8">
    <location>
        <begin position="20"/>
        <end position="407"/>
    </location>
</feature>
<feature type="transmembrane region" description="Helical" evidence="7">
    <location>
        <begin position="318"/>
        <end position="338"/>
    </location>
</feature>
<feature type="transmembrane region" description="Helical" evidence="7">
    <location>
        <begin position="295"/>
        <end position="312"/>
    </location>
</feature>
<evidence type="ECO:0000256" key="3">
    <source>
        <dbReference type="ARBA" id="ARBA00022475"/>
    </source>
</evidence>
<sequence length="416" mass="45259">MGERAYVIGDTKPELKKNREILRLLSGNFISFFGDQVYLITVPLIVLALSGSPLMMGVAAAAERLPILLQPAAGILADRMDRRRLLLICDAGRCLLTGILGTLHLIGALEIWHLFFGVFVIGIFSQVYHTAQFAYIPKLVRKTDLPAVNSINSSILNTSVLMAPAIGGLVISLYNPGIGLLINSVSFFIAYLSILLIPIKSIPISQKVKRSFWNDAVEGFQFVMKTKPIFYTNMALLLSVVGTTLFVTMLIFHLKDTIGLSEWEIGLLLSFSGAGAVAGAMAAGLFKKRISNRKLLFLSSLIGGCSIFIFALTEQFFLLIILNAVGTAAAAVMNPCIAGIRQELTPDHFLGRVQATSRLMTWALMPLAAFMAGVLAERAGTHAVIILGSFFSLAGSVVYLKLEKENSKFPKKDRMV</sequence>
<dbReference type="InterPro" id="IPR036259">
    <property type="entry name" value="MFS_trans_sf"/>
</dbReference>
<feature type="transmembrane region" description="Helical" evidence="7">
    <location>
        <begin position="180"/>
        <end position="199"/>
    </location>
</feature>
<dbReference type="CDD" id="cd06173">
    <property type="entry name" value="MFS_MefA_like"/>
    <property type="match status" value="1"/>
</dbReference>
<dbReference type="Pfam" id="PF05977">
    <property type="entry name" value="MFS_3"/>
    <property type="match status" value="1"/>
</dbReference>
<evidence type="ECO:0000313" key="10">
    <source>
        <dbReference type="Proteomes" id="UP000682403"/>
    </source>
</evidence>
<keyword evidence="6 7" id="KW-0472">Membrane</keyword>
<organism evidence="9 10">
    <name type="scientific">Metabacillus flavus</name>
    <dbReference type="NCBI Taxonomy" id="2823519"/>
    <lineage>
        <taxon>Bacteria</taxon>
        <taxon>Bacillati</taxon>
        <taxon>Bacillota</taxon>
        <taxon>Bacilli</taxon>
        <taxon>Bacillales</taxon>
        <taxon>Bacillaceae</taxon>
        <taxon>Metabacillus</taxon>
    </lineage>
</organism>
<feature type="transmembrane region" description="Helical" evidence="7">
    <location>
        <begin position="45"/>
        <end position="65"/>
    </location>
</feature>
<comment type="caution">
    <text evidence="9">The sequence shown here is derived from an EMBL/GenBank/DDBJ whole genome shotgun (WGS) entry which is preliminary data.</text>
</comment>
<keyword evidence="2" id="KW-0813">Transport</keyword>
<dbReference type="InterPro" id="IPR010290">
    <property type="entry name" value="TM_effector"/>
</dbReference>
<dbReference type="Proteomes" id="UP000682403">
    <property type="component" value="Unassembled WGS sequence"/>
</dbReference>
<feature type="transmembrane region" description="Helical" evidence="7">
    <location>
        <begin position="265"/>
        <end position="286"/>
    </location>
</feature>
<comment type="subcellular location">
    <subcellularLocation>
        <location evidence="1">Cell membrane</location>
        <topology evidence="1">Multi-pass membrane protein</topology>
    </subcellularLocation>
</comment>
<evidence type="ECO:0000256" key="1">
    <source>
        <dbReference type="ARBA" id="ARBA00004651"/>
    </source>
</evidence>
<dbReference type="EMBL" id="JAGVRK010000001">
    <property type="protein sequence ID" value="MBS2969514.1"/>
    <property type="molecule type" value="Genomic_DNA"/>
</dbReference>
<evidence type="ECO:0000256" key="2">
    <source>
        <dbReference type="ARBA" id="ARBA00022448"/>
    </source>
</evidence>